<evidence type="ECO:0000256" key="3">
    <source>
        <dbReference type="ARBA" id="ARBA00022691"/>
    </source>
</evidence>
<feature type="chain" id="PRO_5042031789" evidence="5">
    <location>
        <begin position="35"/>
        <end position="759"/>
    </location>
</feature>
<keyword evidence="5" id="KW-0732">Signal</keyword>
<evidence type="ECO:0000313" key="8">
    <source>
        <dbReference type="Proteomes" id="UP001189756"/>
    </source>
</evidence>
<dbReference type="SUPFAM" id="SSF53335">
    <property type="entry name" value="S-adenosyl-L-methionine-dependent methyltransferases"/>
    <property type="match status" value="1"/>
</dbReference>
<gene>
    <name evidence="7" type="primary">prmC_3</name>
    <name evidence="7" type="ORF">R77560_04059</name>
</gene>
<organism evidence="7 8">
    <name type="scientific">Ralstonia thomasii</name>
    <dbReference type="NCBI Taxonomy" id="3058596"/>
    <lineage>
        <taxon>Bacteria</taxon>
        <taxon>Pseudomonadati</taxon>
        <taxon>Pseudomonadota</taxon>
        <taxon>Betaproteobacteria</taxon>
        <taxon>Burkholderiales</taxon>
        <taxon>Burkholderiaceae</taxon>
        <taxon>Ralstonia</taxon>
    </lineage>
</organism>
<evidence type="ECO:0000259" key="6">
    <source>
        <dbReference type="Pfam" id="PF05175"/>
    </source>
</evidence>
<dbReference type="GO" id="GO:0102559">
    <property type="term" value="F:peptide chain release factor N(5)-glutamine methyltransferase activity"/>
    <property type="evidence" value="ECO:0007669"/>
    <property type="project" value="UniProtKB-EC"/>
</dbReference>
<feature type="region of interest" description="Disordered" evidence="4">
    <location>
        <begin position="342"/>
        <end position="504"/>
    </location>
</feature>
<evidence type="ECO:0000256" key="2">
    <source>
        <dbReference type="ARBA" id="ARBA00022679"/>
    </source>
</evidence>
<sequence>MIYTAPRLSQMTRVARSLASIAPAAALITNPVFGAQANPEPGVDAAQVARSLLSIPLNKGLFDVEHQAHVRAIDAERHIQFDDLYLYAPQGVYKPGPRSSTRFFVDHFAAAGLDQPRSGQSLCDVGCGTGAIGLSAARRGWQVLGTDIDPSAVRAARRNAQANGLEARFRAMGGSLLTPAGDELFDVIVFNEPLYDGSDGVVPLSADVADLHQMFLDQARKHLKPGGMVLFAIANCSSMAGDLGIPERCGWQAPRVIAADFDAHMARADWAARMVFIPRAVVYNPPESPSVVISWGRAFRDIPECDLRNVARTHLAHFICQLGKGFAEAFKTAFDDEPNRLFMDRDQSMTNPPKAGRAPSMSGSAKGPKKPAVESARNGYQQGVGQGDSQGGLQGGLQGANQGQSSAQTAGGADASHGEGVTRDPVDGDDAETSKNQRFGVDTGNGYPQGVGQGDRQGDGHTPPHKHKQEHLGKPSPKGDMTDLLTQDPPFKLPAAQSLDGSAPTLETLGPIPCPHTQIIDLYHRMLPRLPRVLPSRWRGSDSETHLTARWREGLEAGKRGVGIEEFGFATREQGLEALEHFFGLVAASRFLHGENDKNWTADLRWLLRPTNFNKVLEGRYTAGSDKASGAGKVSRLGVQPGDSYNRFDHFPAAPGGGPEDRRVLRFDGGLYLLGEDCVLLDAIDADLVQRTLAELEPYGQVVQVGIDRLPERVAKMRTDRQRGWLQSPPIPLRPEELPDFPPVVAAARAANDRSVTAF</sequence>
<dbReference type="PANTHER" id="PTHR47816">
    <property type="entry name" value="RIBOSOMAL RNA SMALL SUBUNIT METHYLTRANSFERASE C"/>
    <property type="match status" value="1"/>
</dbReference>
<evidence type="ECO:0000256" key="1">
    <source>
        <dbReference type="ARBA" id="ARBA00022603"/>
    </source>
</evidence>
<dbReference type="InterPro" id="IPR029063">
    <property type="entry name" value="SAM-dependent_MTases_sf"/>
</dbReference>
<protein>
    <submittedName>
        <fullName evidence="7">Release factor glutamine methyltransferase</fullName>
        <ecNumber evidence="7">2.1.1.297</ecNumber>
    </submittedName>
</protein>
<dbReference type="InterPro" id="IPR046977">
    <property type="entry name" value="RsmC/RlmG"/>
</dbReference>
<dbReference type="CDD" id="cd02440">
    <property type="entry name" value="AdoMet_MTases"/>
    <property type="match status" value="1"/>
</dbReference>
<evidence type="ECO:0000256" key="5">
    <source>
        <dbReference type="SAM" id="SignalP"/>
    </source>
</evidence>
<keyword evidence="1 7" id="KW-0489">Methyltransferase</keyword>
<feature type="compositionally biased region" description="Gly residues" evidence="4">
    <location>
        <begin position="382"/>
        <end position="398"/>
    </location>
</feature>
<feature type="signal peptide" evidence="5">
    <location>
        <begin position="1"/>
        <end position="34"/>
    </location>
</feature>
<dbReference type="Gene3D" id="3.40.50.150">
    <property type="entry name" value="Vaccinia Virus protein VP39"/>
    <property type="match status" value="1"/>
</dbReference>
<keyword evidence="3" id="KW-0949">S-adenosyl-L-methionine</keyword>
<name>A0AAD2BS08_9RALS</name>
<dbReference type="InterPro" id="IPR007848">
    <property type="entry name" value="Small_mtfrase_dom"/>
</dbReference>
<keyword evidence="2 7" id="KW-0808">Transferase</keyword>
<accession>A0AAD2BS08</accession>
<dbReference type="PANTHER" id="PTHR47816:SF4">
    <property type="entry name" value="RIBOSOMAL RNA SMALL SUBUNIT METHYLTRANSFERASE C"/>
    <property type="match status" value="1"/>
</dbReference>
<proteinExistence type="predicted"/>
<feature type="domain" description="Methyltransferase small" evidence="6">
    <location>
        <begin position="100"/>
        <end position="231"/>
    </location>
</feature>
<dbReference type="EC" id="2.1.1.297" evidence="7"/>
<dbReference type="GO" id="GO:0032259">
    <property type="term" value="P:methylation"/>
    <property type="evidence" value="ECO:0007669"/>
    <property type="project" value="UniProtKB-KW"/>
</dbReference>
<reference evidence="7" key="1">
    <citation type="submission" date="2023-07" db="EMBL/GenBank/DDBJ databases">
        <authorList>
            <person name="Peeters C."/>
        </authorList>
    </citation>
    <scope>NUCLEOTIDE SEQUENCE</scope>
    <source>
        <strain evidence="7">R-77560</strain>
    </source>
</reference>
<feature type="compositionally biased region" description="Low complexity" evidence="4">
    <location>
        <begin position="399"/>
        <end position="415"/>
    </location>
</feature>
<evidence type="ECO:0000313" key="7">
    <source>
        <dbReference type="EMBL" id="CAJ0804351.1"/>
    </source>
</evidence>
<dbReference type="AlphaFoldDB" id="A0AAD2BS08"/>
<dbReference type="EMBL" id="CATZAZ010000011">
    <property type="protein sequence ID" value="CAJ0804351.1"/>
    <property type="molecule type" value="Genomic_DNA"/>
</dbReference>
<feature type="compositionally biased region" description="Basic and acidic residues" evidence="4">
    <location>
        <begin position="416"/>
        <end position="426"/>
    </location>
</feature>
<comment type="caution">
    <text evidence="7">The sequence shown here is derived from an EMBL/GenBank/DDBJ whole genome shotgun (WGS) entry which is preliminary data.</text>
</comment>
<dbReference type="RefSeq" id="WP_316685510.1">
    <property type="nucleotide sequence ID" value="NZ_CATZAZ010000011.1"/>
</dbReference>
<dbReference type="Proteomes" id="UP001189756">
    <property type="component" value="Unassembled WGS sequence"/>
</dbReference>
<evidence type="ECO:0000256" key="4">
    <source>
        <dbReference type="SAM" id="MobiDB-lite"/>
    </source>
</evidence>
<dbReference type="Pfam" id="PF05175">
    <property type="entry name" value="MTS"/>
    <property type="match status" value="1"/>
</dbReference>